<dbReference type="PANTHER" id="PTHR24286">
    <property type="entry name" value="CYTOCHROME P450 26"/>
    <property type="match status" value="1"/>
</dbReference>
<gene>
    <name evidence="5" type="primary">gb20998</name>
    <name evidence="5" type="ORF">PR202_gb20998</name>
</gene>
<dbReference type="InterPro" id="IPR001128">
    <property type="entry name" value="Cyt_P450"/>
</dbReference>
<proteinExistence type="inferred from homology"/>
<dbReference type="InterPro" id="IPR017972">
    <property type="entry name" value="Cyt_P450_CS"/>
</dbReference>
<dbReference type="AlphaFoldDB" id="A0AAV5FA07"/>
<protein>
    <submittedName>
        <fullName evidence="5">Uncharacterized protein</fullName>
    </submittedName>
</protein>
<keyword evidence="6" id="KW-1185">Reference proteome</keyword>
<dbReference type="InterPro" id="IPR002397">
    <property type="entry name" value="Cyt_P450_B"/>
</dbReference>
<dbReference type="SUPFAM" id="SSF48264">
    <property type="entry name" value="Cytochrome P450"/>
    <property type="match status" value="1"/>
</dbReference>
<dbReference type="GO" id="GO:0004497">
    <property type="term" value="F:monooxygenase activity"/>
    <property type="evidence" value="ECO:0007669"/>
    <property type="project" value="UniProtKB-KW"/>
</dbReference>
<evidence type="ECO:0000313" key="5">
    <source>
        <dbReference type="EMBL" id="GJN32484.1"/>
    </source>
</evidence>
<evidence type="ECO:0000256" key="4">
    <source>
        <dbReference type="RuleBase" id="RU000461"/>
    </source>
</evidence>
<comment type="similarity">
    <text evidence="1 4">Belongs to the cytochrome P450 family.</text>
</comment>
<dbReference type="Proteomes" id="UP001054889">
    <property type="component" value="Unassembled WGS sequence"/>
</dbReference>
<organism evidence="5 6">
    <name type="scientific">Eleusine coracana subsp. coracana</name>
    <dbReference type="NCBI Taxonomy" id="191504"/>
    <lineage>
        <taxon>Eukaryota</taxon>
        <taxon>Viridiplantae</taxon>
        <taxon>Streptophyta</taxon>
        <taxon>Embryophyta</taxon>
        <taxon>Tracheophyta</taxon>
        <taxon>Spermatophyta</taxon>
        <taxon>Magnoliopsida</taxon>
        <taxon>Liliopsida</taxon>
        <taxon>Poales</taxon>
        <taxon>Poaceae</taxon>
        <taxon>PACMAD clade</taxon>
        <taxon>Chloridoideae</taxon>
        <taxon>Cynodonteae</taxon>
        <taxon>Eleusininae</taxon>
        <taxon>Eleusine</taxon>
    </lineage>
</organism>
<dbReference type="GO" id="GO:0020037">
    <property type="term" value="F:heme binding"/>
    <property type="evidence" value="ECO:0007669"/>
    <property type="project" value="InterPro"/>
</dbReference>
<evidence type="ECO:0000313" key="6">
    <source>
        <dbReference type="Proteomes" id="UP001054889"/>
    </source>
</evidence>
<evidence type="ECO:0000256" key="2">
    <source>
        <dbReference type="ARBA" id="ARBA00022723"/>
    </source>
</evidence>
<dbReference type="GO" id="GO:0016705">
    <property type="term" value="F:oxidoreductase activity, acting on paired donors, with incorporation or reduction of molecular oxygen"/>
    <property type="evidence" value="ECO:0007669"/>
    <property type="project" value="InterPro"/>
</dbReference>
<comment type="caution">
    <text evidence="5">The sequence shown here is derived from an EMBL/GenBank/DDBJ whole genome shotgun (WGS) entry which is preliminary data.</text>
</comment>
<dbReference type="PROSITE" id="PS00086">
    <property type="entry name" value="CYTOCHROME_P450"/>
    <property type="match status" value="1"/>
</dbReference>
<reference evidence="5" key="2">
    <citation type="submission" date="2021-12" db="EMBL/GenBank/DDBJ databases">
        <title>Resequencing data analysis of finger millet.</title>
        <authorList>
            <person name="Hatakeyama M."/>
            <person name="Aluri S."/>
            <person name="Balachadran M.T."/>
            <person name="Sivarajan S.R."/>
            <person name="Poveda L."/>
            <person name="Shimizu-Inatsugi R."/>
            <person name="Schlapbach R."/>
            <person name="Sreeman S.M."/>
            <person name="Shimizu K.K."/>
        </authorList>
    </citation>
    <scope>NUCLEOTIDE SEQUENCE</scope>
</reference>
<dbReference type="GO" id="GO:0016125">
    <property type="term" value="P:sterol metabolic process"/>
    <property type="evidence" value="ECO:0007669"/>
    <property type="project" value="TreeGrafter"/>
</dbReference>
<dbReference type="Pfam" id="PF00067">
    <property type="entry name" value="p450"/>
    <property type="match status" value="1"/>
</dbReference>
<evidence type="ECO:0000256" key="3">
    <source>
        <dbReference type="ARBA" id="ARBA00023004"/>
    </source>
</evidence>
<keyword evidence="3 4" id="KW-0408">Iron</keyword>
<dbReference type="GO" id="GO:0005506">
    <property type="term" value="F:iron ion binding"/>
    <property type="evidence" value="ECO:0007669"/>
    <property type="project" value="InterPro"/>
</dbReference>
<keyword evidence="4" id="KW-0560">Oxidoreductase</keyword>
<sequence length="148" mass="16899">MVRQLANDPAMVQDHEEIARNKGDSDALTWEDLAKMKFTWRVALETFFGNFRRAMQDIDYDGYRIPVGWHVFWVSNVTHMDPTIFHEPTKFDASRFENQSLAAVPPCSFVAFGSGQRICAGMEFARIERDTSDDAPGQGVQMEVLLHL</sequence>
<dbReference type="EMBL" id="BQKI01000084">
    <property type="protein sequence ID" value="GJN32484.1"/>
    <property type="molecule type" value="Genomic_DNA"/>
</dbReference>
<keyword evidence="4" id="KW-0349">Heme</keyword>
<dbReference type="PANTHER" id="PTHR24286:SF335">
    <property type="entry name" value="OS07G0518100 PROTEIN"/>
    <property type="match status" value="1"/>
</dbReference>
<dbReference type="PRINTS" id="PR00359">
    <property type="entry name" value="BP450"/>
</dbReference>
<dbReference type="InterPro" id="IPR036396">
    <property type="entry name" value="Cyt_P450_sf"/>
</dbReference>
<name>A0AAV5FA07_ELECO</name>
<accession>A0AAV5FA07</accession>
<dbReference type="Gene3D" id="1.10.630.10">
    <property type="entry name" value="Cytochrome P450"/>
    <property type="match status" value="1"/>
</dbReference>
<evidence type="ECO:0000256" key="1">
    <source>
        <dbReference type="ARBA" id="ARBA00010617"/>
    </source>
</evidence>
<reference evidence="5" key="1">
    <citation type="journal article" date="2018" name="DNA Res.">
        <title>Multiple hybrid de novo genome assembly of finger millet, an orphan allotetraploid crop.</title>
        <authorList>
            <person name="Hatakeyama M."/>
            <person name="Aluri S."/>
            <person name="Balachadran M.T."/>
            <person name="Sivarajan S.R."/>
            <person name="Patrignani A."/>
            <person name="Gruter S."/>
            <person name="Poveda L."/>
            <person name="Shimizu-Inatsugi R."/>
            <person name="Baeten J."/>
            <person name="Francoijs K.J."/>
            <person name="Nataraja K.N."/>
            <person name="Reddy Y.A.N."/>
            <person name="Phadnis S."/>
            <person name="Ravikumar R.L."/>
            <person name="Schlapbach R."/>
            <person name="Sreeman S.M."/>
            <person name="Shimizu K.K."/>
        </authorList>
    </citation>
    <scope>NUCLEOTIDE SEQUENCE</scope>
</reference>
<keyword evidence="2 4" id="KW-0479">Metal-binding</keyword>
<keyword evidence="4" id="KW-0503">Monooxygenase</keyword>